<dbReference type="EMBL" id="MKVH01000003">
    <property type="protein sequence ID" value="OJX60828.1"/>
    <property type="molecule type" value="Genomic_DNA"/>
</dbReference>
<protein>
    <recommendedName>
        <fullName evidence="2">OmpA-like domain-containing protein</fullName>
    </recommendedName>
</protein>
<dbReference type="Pfam" id="PF00691">
    <property type="entry name" value="OmpA"/>
    <property type="match status" value="2"/>
</dbReference>
<dbReference type="Gene3D" id="3.30.1330.60">
    <property type="entry name" value="OmpA-like domain"/>
    <property type="match status" value="2"/>
</dbReference>
<name>A0A1M3L5J6_9BACT</name>
<dbReference type="PANTHER" id="PTHR30329">
    <property type="entry name" value="STATOR ELEMENT OF FLAGELLAR MOTOR COMPLEX"/>
    <property type="match status" value="1"/>
</dbReference>
<dbReference type="Proteomes" id="UP000184233">
    <property type="component" value="Unassembled WGS sequence"/>
</dbReference>
<evidence type="ECO:0000256" key="1">
    <source>
        <dbReference type="PROSITE-ProRule" id="PRU00473"/>
    </source>
</evidence>
<dbReference type="GO" id="GO:0016020">
    <property type="term" value="C:membrane"/>
    <property type="evidence" value="ECO:0007669"/>
    <property type="project" value="UniProtKB-UniRule"/>
</dbReference>
<gene>
    <name evidence="3" type="ORF">BGO89_04490</name>
</gene>
<dbReference type="SUPFAM" id="SSF103088">
    <property type="entry name" value="OmpA-like"/>
    <property type="match status" value="2"/>
</dbReference>
<dbReference type="PROSITE" id="PS51123">
    <property type="entry name" value="OMPA_2"/>
    <property type="match status" value="2"/>
</dbReference>
<evidence type="ECO:0000313" key="4">
    <source>
        <dbReference type="Proteomes" id="UP000184233"/>
    </source>
</evidence>
<feature type="domain" description="OmpA-like" evidence="2">
    <location>
        <begin position="538"/>
        <end position="651"/>
    </location>
</feature>
<evidence type="ECO:0000313" key="3">
    <source>
        <dbReference type="EMBL" id="OJX60828.1"/>
    </source>
</evidence>
<dbReference type="Pfam" id="PF13568">
    <property type="entry name" value="OMP_b-brl_2"/>
    <property type="match status" value="1"/>
</dbReference>
<dbReference type="InterPro" id="IPR011250">
    <property type="entry name" value="OMP/PagP_B-barrel"/>
</dbReference>
<organism evidence="3 4">
    <name type="scientific">Candidatus Kapaibacterium thiocyanatum</name>
    <dbReference type="NCBI Taxonomy" id="1895771"/>
    <lineage>
        <taxon>Bacteria</taxon>
        <taxon>Pseudomonadati</taxon>
        <taxon>Candidatus Kapaibacteriota</taxon>
        <taxon>Candidatus Kapaibacteriia</taxon>
        <taxon>Candidatus Kapaibacteriales</taxon>
        <taxon>Candidatus Kapaibacteriaceae</taxon>
        <taxon>Candidatus Kapaibacterium</taxon>
    </lineage>
</organism>
<keyword evidence="1" id="KW-0472">Membrane</keyword>
<feature type="domain" description="OmpA-like" evidence="2">
    <location>
        <begin position="281"/>
        <end position="421"/>
    </location>
</feature>
<reference evidence="3 4" key="1">
    <citation type="submission" date="2016-09" db="EMBL/GenBank/DDBJ databases">
        <title>Genome-resolved meta-omics ties microbial dynamics to process performance in biotechnology for thiocyanate degradation.</title>
        <authorList>
            <person name="Kantor R.S."/>
            <person name="Huddy R.J."/>
            <person name="Iyer R."/>
            <person name="Thomas B.C."/>
            <person name="Brown C.T."/>
            <person name="Anantharaman K."/>
            <person name="Tringe S."/>
            <person name="Hettich R.L."/>
            <person name="Harrison S.T."/>
            <person name="Banfield J.F."/>
        </authorList>
    </citation>
    <scope>NUCLEOTIDE SEQUENCE [LARGE SCALE GENOMIC DNA]</scope>
    <source>
        <strain evidence="3">59-99</strain>
    </source>
</reference>
<accession>A0A1M3L5J6</accession>
<dbReference type="STRING" id="1895771.BGO89_04490"/>
<dbReference type="SUPFAM" id="SSF56925">
    <property type="entry name" value="OMPA-like"/>
    <property type="match status" value="1"/>
</dbReference>
<sequence>MLCCVVPLQAQFHDLEIGVMGAATLNMHRGSFSTSSGLDECGTFSDALTPGLMIGNDVLARIGDRWGLSGRLFYYRADGSFTSPTGTTPRVRLADGTLVPLVSEYALTTDLDYIGLEALGKYFVVPDVYVAAGPQVGYAMRTAFEQREDILSPSNLKFSNGSSSRVILAGSFERTSVDVNRQLRLGITAAVGMDLTLSGNWRLHPEVGFTYGLTNVLSTFDWKVHTIRAGVTLGYVLNAPAAVIVTEAAPPPPPPPPVPSMPANLALNIEGASSITITETRRSDLFPLLPYVFFDHASSVIPARYRDRKGETESFDPLTAADSGLASYHDMLNIVGQRLRERPSARITLTGHREPADGEASSSLSMERAVAVRDYLQRIWNIEPSRMDVAARELPSVVSNRNTDDGRAENRRVEITTNDPAIVAPIQRRTIRRETDPDIVRLIPLTQPVSAFTDAATIRIMAPNGRVLMDKPYHVASQETVAWTLNADDIASVLGTAQRVDLVAELTATENDGTSRKATRTIPVRSMIRSARYDDEIVNDSTVERFSLIFFDYDTPTISTFNTTVMDLIRARCRTTSTVRITGLTDRTGNPTYNEDLSRRRAASVADAIKARIIPNAIESRGLGPNLLFDNDLPEGRFYNRTVLVEVVTPLDR</sequence>
<dbReference type="InterPro" id="IPR025665">
    <property type="entry name" value="Beta-barrel_OMP_2"/>
</dbReference>
<comment type="caution">
    <text evidence="3">The sequence shown here is derived from an EMBL/GenBank/DDBJ whole genome shotgun (WGS) entry which is preliminary data.</text>
</comment>
<dbReference type="PANTHER" id="PTHR30329:SF21">
    <property type="entry name" value="LIPOPROTEIN YIAD-RELATED"/>
    <property type="match status" value="1"/>
</dbReference>
<dbReference type="InterPro" id="IPR006665">
    <property type="entry name" value="OmpA-like"/>
</dbReference>
<dbReference type="InterPro" id="IPR036737">
    <property type="entry name" value="OmpA-like_sf"/>
</dbReference>
<dbReference type="AlphaFoldDB" id="A0A1M3L5J6"/>
<dbReference type="CDD" id="cd07185">
    <property type="entry name" value="OmpA_C-like"/>
    <property type="match status" value="2"/>
</dbReference>
<dbReference type="InterPro" id="IPR050330">
    <property type="entry name" value="Bact_OuterMem_StrucFunc"/>
</dbReference>
<proteinExistence type="predicted"/>
<evidence type="ECO:0000259" key="2">
    <source>
        <dbReference type="PROSITE" id="PS51123"/>
    </source>
</evidence>